<reference evidence="1" key="1">
    <citation type="submission" date="2021-01" db="EMBL/GenBank/DDBJ databases">
        <authorList>
            <consortium name="Genoscope - CEA"/>
            <person name="William W."/>
        </authorList>
    </citation>
    <scope>NUCLEOTIDE SEQUENCE</scope>
</reference>
<dbReference type="EMBL" id="HG994357">
    <property type="protein sequence ID" value="CAF2123521.1"/>
    <property type="molecule type" value="Genomic_DNA"/>
</dbReference>
<dbReference type="AlphaFoldDB" id="A0A816V7M6"/>
<protein>
    <submittedName>
        <fullName evidence="1">(rape) hypothetical protein</fullName>
    </submittedName>
</protein>
<sequence length="105" mass="11738">MKGGETNVDGDCFISPIQVDITDSQLNLPDSSYFRIVLYLFELRFLPIVFHSDRVFLFPISGDRASVSNRLTIDCVSPSAEFVASSFGVLRLCSAVYAFVRFDQS</sequence>
<proteinExistence type="predicted"/>
<name>A0A816V7M6_BRANA</name>
<dbReference type="Proteomes" id="UP001295469">
    <property type="component" value="Chromosome A03"/>
</dbReference>
<evidence type="ECO:0000313" key="1">
    <source>
        <dbReference type="EMBL" id="CAF2123521.1"/>
    </source>
</evidence>
<organism evidence="1">
    <name type="scientific">Brassica napus</name>
    <name type="common">Rape</name>
    <dbReference type="NCBI Taxonomy" id="3708"/>
    <lineage>
        <taxon>Eukaryota</taxon>
        <taxon>Viridiplantae</taxon>
        <taxon>Streptophyta</taxon>
        <taxon>Embryophyta</taxon>
        <taxon>Tracheophyta</taxon>
        <taxon>Spermatophyta</taxon>
        <taxon>Magnoliopsida</taxon>
        <taxon>eudicotyledons</taxon>
        <taxon>Gunneridae</taxon>
        <taxon>Pentapetalae</taxon>
        <taxon>rosids</taxon>
        <taxon>malvids</taxon>
        <taxon>Brassicales</taxon>
        <taxon>Brassicaceae</taxon>
        <taxon>Brassiceae</taxon>
        <taxon>Brassica</taxon>
    </lineage>
</organism>
<accession>A0A816V7M6</accession>
<gene>
    <name evidence="1" type="ORF">DARMORV10_A03P22630.1</name>
</gene>